<evidence type="ECO:0000259" key="2">
    <source>
        <dbReference type="Pfam" id="PF13005"/>
    </source>
</evidence>
<keyword evidence="5" id="KW-1185">Reference proteome</keyword>
<dbReference type="Pfam" id="PF13007">
    <property type="entry name" value="LZ_Tnp_IS66"/>
    <property type="match status" value="1"/>
</dbReference>
<evidence type="ECO:0000313" key="5">
    <source>
        <dbReference type="Proteomes" id="UP000005870"/>
    </source>
</evidence>
<dbReference type="KEGG" id="psd:DSC_14540"/>
<dbReference type="EMBL" id="CP003093">
    <property type="protein sequence ID" value="AER57552.1"/>
    <property type="molecule type" value="Genomic_DNA"/>
</dbReference>
<feature type="region of interest" description="Disordered" evidence="1">
    <location>
        <begin position="95"/>
        <end position="124"/>
    </location>
</feature>
<evidence type="ECO:0000259" key="3">
    <source>
        <dbReference type="Pfam" id="PF13007"/>
    </source>
</evidence>
<feature type="compositionally biased region" description="Low complexity" evidence="1">
    <location>
        <begin position="285"/>
        <end position="298"/>
    </location>
</feature>
<dbReference type="PANTHER" id="PTHR33678">
    <property type="entry name" value="BLL1576 PROTEIN"/>
    <property type="match status" value="1"/>
</dbReference>
<dbReference type="eggNOG" id="COG2433">
    <property type="taxonomic scope" value="Bacteria"/>
</dbReference>
<evidence type="ECO:0000313" key="4">
    <source>
        <dbReference type="EMBL" id="AER57552.1"/>
    </source>
</evidence>
<sequence>MDLAQLSTITDADVLRELVVEKIGEIAKHQQTLATRDETIRNRDIHIEALTHEIARLRRVQFAARSERMNPEQRALFDESMDADLAAAEAALEALRQPTDMSEPAAPRNRPKRRPLPPELPRVTTVHEPDCQGCERCGGALVKIGEHVRERLACKPIEFFVQRQVFAQYACRPCERVVATPVPPAILDRSQAAPSLLAQSLPPRRRGWRSPSTSIICRCTGRKRSTHAAACRCRARPWPSGSARSVSPCSRWWMPPARRCCRVRCCTPTKPRSRSWSPAEARPGAPTCSPTAATASDR</sequence>
<accession>G7UUS9</accession>
<protein>
    <submittedName>
        <fullName evidence="4">Transposase</fullName>
    </submittedName>
</protein>
<dbReference type="InterPro" id="IPR024474">
    <property type="entry name" value="Znf_dom_IS66"/>
</dbReference>
<feature type="domain" description="Transposase IS66 zinc-finger binding" evidence="2">
    <location>
        <begin position="134"/>
        <end position="175"/>
    </location>
</feature>
<organism evidence="4 5">
    <name type="scientific">Pseudoxanthomonas spadix (strain BD-a59)</name>
    <dbReference type="NCBI Taxonomy" id="1045855"/>
    <lineage>
        <taxon>Bacteria</taxon>
        <taxon>Pseudomonadati</taxon>
        <taxon>Pseudomonadota</taxon>
        <taxon>Gammaproteobacteria</taxon>
        <taxon>Lysobacterales</taxon>
        <taxon>Lysobacteraceae</taxon>
        <taxon>Pseudoxanthomonas</taxon>
    </lineage>
</organism>
<dbReference type="AlphaFoldDB" id="G7UUS9"/>
<dbReference type="PANTHER" id="PTHR33678:SF1">
    <property type="entry name" value="BLL1576 PROTEIN"/>
    <property type="match status" value="1"/>
</dbReference>
<dbReference type="InterPro" id="IPR024463">
    <property type="entry name" value="Transposase_TnpC_homeodom"/>
</dbReference>
<name>G7UUS9_PSEUP</name>
<reference evidence="4 5" key="1">
    <citation type="journal article" date="2012" name="J. Bacteriol.">
        <title>Complete Genome Sequence of the BTEX-Degrading Bacterium Pseudoxanthomonas spadix BD-a59.</title>
        <authorList>
            <person name="Lee S.H."/>
            <person name="Jin H.M."/>
            <person name="Lee H.J."/>
            <person name="Kim J.M."/>
            <person name="Jeon C.O."/>
        </authorList>
    </citation>
    <scope>NUCLEOTIDE SEQUENCE [LARGE SCALE GENOMIC DNA]</scope>
    <source>
        <strain evidence="4 5">BD-a59</strain>
    </source>
</reference>
<dbReference type="STRING" id="1045855.DSC_14540"/>
<gene>
    <name evidence="4" type="ordered locus">DSC_14540</name>
</gene>
<dbReference type="HOGENOM" id="CLU_933415_0_0_6"/>
<dbReference type="Proteomes" id="UP000005870">
    <property type="component" value="Chromosome"/>
</dbReference>
<proteinExistence type="predicted"/>
<feature type="region of interest" description="Disordered" evidence="1">
    <location>
        <begin position="269"/>
        <end position="298"/>
    </location>
</feature>
<evidence type="ECO:0000256" key="1">
    <source>
        <dbReference type="SAM" id="MobiDB-lite"/>
    </source>
</evidence>
<dbReference type="Pfam" id="PF13005">
    <property type="entry name" value="zf-IS66"/>
    <property type="match status" value="1"/>
</dbReference>
<dbReference type="InterPro" id="IPR052344">
    <property type="entry name" value="Transposase-related"/>
</dbReference>
<feature type="domain" description="Transposase TnpC homeodomain" evidence="3">
    <location>
        <begin position="50"/>
        <end position="124"/>
    </location>
</feature>